<organism evidence="5 6">
    <name type="scientific">Candidatus Kaiserbacteria bacterium RIFCSPLOWO2_01_FULL_54_20</name>
    <dbReference type="NCBI Taxonomy" id="1798513"/>
    <lineage>
        <taxon>Bacteria</taxon>
        <taxon>Candidatus Kaiseribacteriota</taxon>
    </lineage>
</organism>
<evidence type="ECO:0000256" key="4">
    <source>
        <dbReference type="HAMAP-Rule" id="MF_00434"/>
    </source>
</evidence>
<dbReference type="HAMAP" id="MF_00434">
    <property type="entry name" value="Pterin_4_alpha"/>
    <property type="match status" value="1"/>
</dbReference>
<dbReference type="Gene3D" id="3.30.1360.20">
    <property type="entry name" value="Transcriptional coactivator/pterin dehydratase"/>
    <property type="match status" value="1"/>
</dbReference>
<gene>
    <name evidence="5" type="ORF">A3A40_02935</name>
</gene>
<evidence type="ECO:0000256" key="3">
    <source>
        <dbReference type="ARBA" id="ARBA00023239"/>
    </source>
</evidence>
<evidence type="ECO:0000256" key="1">
    <source>
        <dbReference type="ARBA" id="ARBA00001554"/>
    </source>
</evidence>
<name>A0A1F6EHZ7_9BACT</name>
<dbReference type="Proteomes" id="UP000178427">
    <property type="component" value="Unassembled WGS sequence"/>
</dbReference>
<accession>A0A1F6EHZ7</accession>
<dbReference type="STRING" id="1798513.A3A40_02935"/>
<comment type="similarity">
    <text evidence="2 4">Belongs to the pterin-4-alpha-carbinolamine dehydratase family.</text>
</comment>
<evidence type="ECO:0000313" key="5">
    <source>
        <dbReference type="EMBL" id="OGG73275.1"/>
    </source>
</evidence>
<comment type="catalytic activity">
    <reaction evidence="1 4">
        <text>(4aS,6R)-4a-hydroxy-L-erythro-5,6,7,8-tetrahydrobiopterin = (6R)-L-erythro-6,7-dihydrobiopterin + H2O</text>
        <dbReference type="Rhea" id="RHEA:11920"/>
        <dbReference type="ChEBI" id="CHEBI:15377"/>
        <dbReference type="ChEBI" id="CHEBI:15642"/>
        <dbReference type="ChEBI" id="CHEBI:43120"/>
        <dbReference type="EC" id="4.2.1.96"/>
    </reaction>
</comment>
<dbReference type="PANTHER" id="PTHR12599:SF0">
    <property type="entry name" value="PTERIN-4-ALPHA-CARBINOLAMINE DEHYDRATASE"/>
    <property type="match status" value="1"/>
</dbReference>
<comment type="caution">
    <text evidence="5">The sequence shown here is derived from an EMBL/GenBank/DDBJ whole genome shotgun (WGS) entry which is preliminary data.</text>
</comment>
<dbReference type="PANTHER" id="PTHR12599">
    <property type="entry name" value="PTERIN-4-ALPHA-CARBINOLAMINE DEHYDRATASE"/>
    <property type="match status" value="1"/>
</dbReference>
<dbReference type="EC" id="4.2.1.96" evidence="4"/>
<dbReference type="CDD" id="cd00913">
    <property type="entry name" value="PCD_DCoH_subfamily_a"/>
    <property type="match status" value="1"/>
</dbReference>
<dbReference type="InterPro" id="IPR001533">
    <property type="entry name" value="Pterin_deHydtase"/>
</dbReference>
<dbReference type="GO" id="GO:0008124">
    <property type="term" value="F:4-alpha-hydroxytetrahydrobiopterin dehydratase activity"/>
    <property type="evidence" value="ECO:0007669"/>
    <property type="project" value="UniProtKB-UniRule"/>
</dbReference>
<reference evidence="5 6" key="1">
    <citation type="journal article" date="2016" name="Nat. Commun.">
        <title>Thousands of microbial genomes shed light on interconnected biogeochemical processes in an aquifer system.</title>
        <authorList>
            <person name="Anantharaman K."/>
            <person name="Brown C.T."/>
            <person name="Hug L.A."/>
            <person name="Sharon I."/>
            <person name="Castelle C.J."/>
            <person name="Probst A.J."/>
            <person name="Thomas B.C."/>
            <person name="Singh A."/>
            <person name="Wilkins M.J."/>
            <person name="Karaoz U."/>
            <person name="Brodie E.L."/>
            <person name="Williams K.H."/>
            <person name="Hubbard S.S."/>
            <person name="Banfield J.F."/>
        </authorList>
    </citation>
    <scope>NUCLEOTIDE SEQUENCE [LARGE SCALE GENOMIC DNA]</scope>
</reference>
<sequence length="108" mass="11954">MDLAKKRCVPCEGGMKPLSRRAARGLLKHVDHWVLSRDGKAISKKFRFENFAEAIHFVNHVAVIAEDEGHHPDLSVGWGRATVELSTHAIGGLSENDFILAAKIDNIQ</sequence>
<dbReference type="EMBL" id="MFMA01000057">
    <property type="protein sequence ID" value="OGG73275.1"/>
    <property type="molecule type" value="Genomic_DNA"/>
</dbReference>
<keyword evidence="3 4" id="KW-0456">Lyase</keyword>
<dbReference type="NCBIfam" id="NF002017">
    <property type="entry name" value="PRK00823.1-2"/>
    <property type="match status" value="1"/>
</dbReference>
<evidence type="ECO:0000313" key="6">
    <source>
        <dbReference type="Proteomes" id="UP000178427"/>
    </source>
</evidence>
<evidence type="ECO:0000256" key="2">
    <source>
        <dbReference type="ARBA" id="ARBA00006472"/>
    </source>
</evidence>
<dbReference type="InterPro" id="IPR036428">
    <property type="entry name" value="PCD_sf"/>
</dbReference>
<proteinExistence type="inferred from homology"/>
<dbReference type="AlphaFoldDB" id="A0A1F6EHZ7"/>
<dbReference type="Pfam" id="PF01329">
    <property type="entry name" value="Pterin_4a"/>
    <property type="match status" value="1"/>
</dbReference>
<dbReference type="SUPFAM" id="SSF55248">
    <property type="entry name" value="PCD-like"/>
    <property type="match status" value="1"/>
</dbReference>
<dbReference type="GO" id="GO:0006729">
    <property type="term" value="P:tetrahydrobiopterin biosynthetic process"/>
    <property type="evidence" value="ECO:0007669"/>
    <property type="project" value="InterPro"/>
</dbReference>
<protein>
    <recommendedName>
        <fullName evidence="4">Putative pterin-4-alpha-carbinolamine dehydratase</fullName>
        <shortName evidence="4">PHS</shortName>
        <ecNumber evidence="4">4.2.1.96</ecNumber>
    </recommendedName>
    <alternativeName>
        <fullName evidence="4">4-alpha-hydroxy-tetrahydropterin dehydratase</fullName>
    </alternativeName>
    <alternativeName>
        <fullName evidence="4">Pterin carbinolamine dehydratase</fullName>
        <shortName evidence="4">PCD</shortName>
    </alternativeName>
</protein>